<evidence type="ECO:0000256" key="4">
    <source>
        <dbReference type="PIRNR" id="PIRNR018169"/>
    </source>
</evidence>
<keyword evidence="7" id="KW-1185">Reference proteome</keyword>
<proteinExistence type="predicted"/>
<evidence type="ECO:0000313" key="6">
    <source>
        <dbReference type="Ensembl" id="ENSENLP00000038034.1"/>
    </source>
</evidence>
<gene>
    <name evidence="6" type="primary">pla2g7</name>
</gene>
<evidence type="ECO:0000256" key="1">
    <source>
        <dbReference type="ARBA" id="ARBA00022801"/>
    </source>
</evidence>
<evidence type="ECO:0000313" key="7">
    <source>
        <dbReference type="Proteomes" id="UP000472264"/>
    </source>
</evidence>
<evidence type="ECO:0000256" key="2">
    <source>
        <dbReference type="ARBA" id="ARBA00022963"/>
    </source>
</evidence>
<keyword evidence="1 4" id="KW-0378">Hydrolase</keyword>
<dbReference type="InterPro" id="IPR016715">
    <property type="entry name" value="PAF_acetylhydro_eukaryote"/>
</dbReference>
<evidence type="ECO:0000256" key="3">
    <source>
        <dbReference type="ARBA" id="ARBA00023098"/>
    </source>
</evidence>
<keyword evidence="2 4" id="KW-0442">Lipid degradation</keyword>
<dbReference type="Proteomes" id="UP000472264">
    <property type="component" value="Chromosome 24"/>
</dbReference>
<name>A0A665W1S9_ECHNA</name>
<dbReference type="PANTHER" id="PTHR10272:SF0">
    <property type="entry name" value="PLATELET-ACTIVATING FACTOR ACETYLHYDROLASE"/>
    <property type="match status" value="1"/>
</dbReference>
<dbReference type="SUPFAM" id="SSF53474">
    <property type="entry name" value="alpha/beta-Hydrolases"/>
    <property type="match status" value="1"/>
</dbReference>
<reference evidence="6" key="3">
    <citation type="submission" date="2025-09" db="UniProtKB">
        <authorList>
            <consortium name="Ensembl"/>
        </authorList>
    </citation>
    <scope>IDENTIFICATION</scope>
</reference>
<protein>
    <recommendedName>
        <fullName evidence="4">Platelet-activating factor acetylhydrolase</fullName>
        <ecNumber evidence="4">3.1.1.47</ecNumber>
    </recommendedName>
</protein>
<sequence>MGNACSNNLGIPPANGPNHVGCTDFMMDHTAQGSFFRLYYPCQETEKSEKADWVPCREYFNGLADFMKINRTLSERIFNYLFGSFKIPAFLDAPFKSREKCPVVIFSHGLGAFRTLYSAICVELASQGFIVASVEHRDQSASATFYFHEKTDSENASKTSASAQSNLVKEWMYYRTLRHGESEFPLRNKQNMKLKSCQLSLHCSNCVLLSSLHEQNSMDLCRVAVMGHSFGGATVIESLCKEVNFKCGVALDAWMFPLDDEIFPRVKQPIFFINSEKFQWAGNISRMRKLDSAVIQRKMITIRGTVHQSFPDFTFLTGNWLGKLMKLKGEIDPAIAIDLSNKATLAFLQRHLGLEKNFNQWDPLIDGEDDNLIPGTNVTVLQSAM</sequence>
<dbReference type="InterPro" id="IPR029058">
    <property type="entry name" value="AB_hydrolase_fold"/>
</dbReference>
<reference evidence="6" key="2">
    <citation type="submission" date="2025-08" db="UniProtKB">
        <authorList>
            <consortium name="Ensembl"/>
        </authorList>
    </citation>
    <scope>IDENTIFICATION</scope>
</reference>
<organism evidence="6 7">
    <name type="scientific">Echeneis naucrates</name>
    <name type="common">Live sharksucker</name>
    <dbReference type="NCBI Taxonomy" id="173247"/>
    <lineage>
        <taxon>Eukaryota</taxon>
        <taxon>Metazoa</taxon>
        <taxon>Chordata</taxon>
        <taxon>Craniata</taxon>
        <taxon>Vertebrata</taxon>
        <taxon>Euteleostomi</taxon>
        <taxon>Actinopterygii</taxon>
        <taxon>Neopterygii</taxon>
        <taxon>Teleostei</taxon>
        <taxon>Neoteleostei</taxon>
        <taxon>Acanthomorphata</taxon>
        <taxon>Carangaria</taxon>
        <taxon>Carangiformes</taxon>
        <taxon>Echeneidae</taxon>
        <taxon>Echeneis</taxon>
    </lineage>
</organism>
<keyword evidence="3 4" id="KW-0443">Lipid metabolism</keyword>
<dbReference type="PIRSF" id="PIRSF018169">
    <property type="entry name" value="PAF_acetylhydrolase"/>
    <property type="match status" value="1"/>
</dbReference>
<comment type="catalytic activity">
    <reaction evidence="4">
        <text>a 1-O-alkyl-2-acetyl-sn-glycero-3-phosphocholine + H2O = a 1-O-alkyl-sn-glycero-3-phosphocholine + acetate + H(+)</text>
        <dbReference type="Rhea" id="RHEA:17777"/>
        <dbReference type="ChEBI" id="CHEBI:15377"/>
        <dbReference type="ChEBI" id="CHEBI:15378"/>
        <dbReference type="ChEBI" id="CHEBI:30089"/>
        <dbReference type="ChEBI" id="CHEBI:30909"/>
        <dbReference type="ChEBI" id="CHEBI:36707"/>
        <dbReference type="EC" id="3.1.1.47"/>
    </reaction>
</comment>
<dbReference type="AlphaFoldDB" id="A0A665W1S9"/>
<evidence type="ECO:0000256" key="5">
    <source>
        <dbReference type="PIRSR" id="PIRSR018169-1"/>
    </source>
</evidence>
<dbReference type="FunFam" id="3.40.50.1820:FF:000062">
    <property type="entry name" value="Platelet-activating factor acetylhydrolase"/>
    <property type="match status" value="1"/>
</dbReference>
<feature type="active site" description="Charge relay system" evidence="5">
    <location>
        <position position="307"/>
    </location>
</feature>
<accession>A0A665W1S9</accession>
<dbReference type="Ensembl" id="ENSENLT00000039051.1">
    <property type="protein sequence ID" value="ENSENLP00000038034.1"/>
    <property type="gene ID" value="ENSENLG00000016430.1"/>
</dbReference>
<dbReference type="GO" id="GO:0016042">
    <property type="term" value="P:lipid catabolic process"/>
    <property type="evidence" value="ECO:0007669"/>
    <property type="project" value="UniProtKB-KW"/>
</dbReference>
<feature type="active site" description="Charge relay system" evidence="5">
    <location>
        <position position="252"/>
    </location>
</feature>
<feature type="active site" description="Nucleophile" evidence="5">
    <location>
        <position position="229"/>
    </location>
</feature>
<dbReference type="Pfam" id="PF03403">
    <property type="entry name" value="PAF-AH_p_II"/>
    <property type="match status" value="1"/>
</dbReference>
<reference evidence="6" key="1">
    <citation type="submission" date="2021-04" db="EMBL/GenBank/DDBJ databases">
        <authorList>
            <consortium name="Wellcome Sanger Institute Data Sharing"/>
        </authorList>
    </citation>
    <scope>NUCLEOTIDE SEQUENCE [LARGE SCALE GENOMIC DNA]</scope>
</reference>
<dbReference type="PANTHER" id="PTHR10272">
    <property type="entry name" value="PLATELET-ACTIVATING FACTOR ACETYLHYDROLASE"/>
    <property type="match status" value="1"/>
</dbReference>
<dbReference type="EC" id="3.1.1.47" evidence="4"/>
<dbReference type="Gene3D" id="3.40.50.1820">
    <property type="entry name" value="alpha/beta hydrolase"/>
    <property type="match status" value="1"/>
</dbReference>
<dbReference type="GO" id="GO:0003847">
    <property type="term" value="F:1-alkyl-2-acetylglycerophosphocholine esterase activity"/>
    <property type="evidence" value="ECO:0007669"/>
    <property type="project" value="UniProtKB-UniRule"/>
</dbReference>